<dbReference type="NCBIfam" id="NF033429">
    <property type="entry name" value="ImuA_translesion"/>
    <property type="match status" value="1"/>
</dbReference>
<comment type="caution">
    <text evidence="1">The sequence shown here is derived from an EMBL/GenBank/DDBJ whole genome shotgun (WGS) entry which is preliminary data.</text>
</comment>
<dbReference type="EMBL" id="JALGBI010000001">
    <property type="protein sequence ID" value="MCJ0763498.1"/>
    <property type="molecule type" value="Genomic_DNA"/>
</dbReference>
<dbReference type="InterPro" id="IPR047610">
    <property type="entry name" value="ImuA_translesion"/>
</dbReference>
<evidence type="ECO:0000313" key="2">
    <source>
        <dbReference type="Proteomes" id="UP001139447"/>
    </source>
</evidence>
<dbReference type="SUPFAM" id="SSF52540">
    <property type="entry name" value="P-loop containing nucleoside triphosphate hydrolases"/>
    <property type="match status" value="1"/>
</dbReference>
<gene>
    <name evidence="1" type="primary">imuA</name>
    <name evidence="1" type="ORF">MMF98_09775</name>
</gene>
<dbReference type="AlphaFoldDB" id="A0A9X1VUG8"/>
<organism evidence="1 2">
    <name type="scientific">Variovorax terrae</name>
    <dbReference type="NCBI Taxonomy" id="2923278"/>
    <lineage>
        <taxon>Bacteria</taxon>
        <taxon>Pseudomonadati</taxon>
        <taxon>Pseudomonadota</taxon>
        <taxon>Betaproteobacteria</taxon>
        <taxon>Burkholderiales</taxon>
        <taxon>Comamonadaceae</taxon>
        <taxon>Variovorax</taxon>
    </lineage>
</organism>
<sequence>MPAASAPRHVAALPGGLSAHVWRGEALARAGDACVPTGHEALDRQLPGGGWPLDGMVELLQEQAGAHAWRLLSPGLSQALASQAGPLVLVGAPHDPFGPSLHAQGLPGERLLCVRTDRPAARLWAAEQALRCAEVAAVLAWLPQARSSELRRLQLAAQQHRRLLFVFRTPAACQESSPARLRLLLDGAEALHVHILKRRGPPLETPVVLPAGPERLAALLAARRSRSPAPPPAHITPLNRRPHALDRAAALA</sequence>
<proteinExistence type="predicted"/>
<dbReference type="InterPro" id="IPR017166">
    <property type="entry name" value="UCP037290"/>
</dbReference>
<accession>A0A9X1VUG8</accession>
<dbReference type="RefSeq" id="WP_243306088.1">
    <property type="nucleotide sequence ID" value="NZ_JALGBI010000001.1"/>
</dbReference>
<protein>
    <submittedName>
        <fullName evidence="1">Translesion DNA synthesis-associated protein ImuA</fullName>
    </submittedName>
</protein>
<dbReference type="Proteomes" id="UP001139447">
    <property type="component" value="Unassembled WGS sequence"/>
</dbReference>
<dbReference type="PIRSF" id="PIRSF037290">
    <property type="entry name" value="UCP037290"/>
    <property type="match status" value="1"/>
</dbReference>
<dbReference type="Gene3D" id="3.40.50.300">
    <property type="entry name" value="P-loop containing nucleotide triphosphate hydrolases"/>
    <property type="match status" value="1"/>
</dbReference>
<name>A0A9X1VUG8_9BURK</name>
<dbReference type="InterPro" id="IPR027417">
    <property type="entry name" value="P-loop_NTPase"/>
</dbReference>
<keyword evidence="2" id="KW-1185">Reference proteome</keyword>
<evidence type="ECO:0000313" key="1">
    <source>
        <dbReference type="EMBL" id="MCJ0763498.1"/>
    </source>
</evidence>
<reference evidence="1" key="1">
    <citation type="submission" date="2022-03" db="EMBL/GenBank/DDBJ databases">
        <authorList>
            <person name="Woo C.Y."/>
        </authorList>
    </citation>
    <scope>NUCLEOTIDE SEQUENCE</scope>
    <source>
        <strain evidence="1">CYS-02</strain>
    </source>
</reference>